<accession>A0A1H1PCC0</accession>
<reference evidence="2" key="1">
    <citation type="submission" date="2016-10" db="EMBL/GenBank/DDBJ databases">
        <authorList>
            <person name="Varghese N."/>
            <person name="Submissions S."/>
        </authorList>
    </citation>
    <scope>NUCLEOTIDE SEQUENCE [LARGE SCALE GENOMIC DNA]</scope>
    <source>
        <strain evidence="2">ATCC 23835</strain>
    </source>
</reference>
<protein>
    <submittedName>
        <fullName evidence="1">Uncharacterized protein</fullName>
    </submittedName>
</protein>
<dbReference type="AlphaFoldDB" id="A0A1H1PCC0"/>
<sequence length="222" mass="25350">MYGLDLNKGNWMRKAIKANLEAWVEKLESQQNIDGDYLDHDFFLDYKLLGVATFLKQIAFEGDDMELLAIASKAEMLVTRKIQADEEAEEEEDLLRQQQYEADERIRTACYHYFYTEPAFAVDMSKYEALIDASAKNFSDPYKLSSLRRYVEQSQVLAKVYDKVKARLRRGCDGQATPTFEDVARAFDAELPVIYRRADAHVERTIAQYAASPASPASASLS</sequence>
<evidence type="ECO:0000313" key="2">
    <source>
        <dbReference type="Proteomes" id="UP000199524"/>
    </source>
</evidence>
<gene>
    <name evidence="1" type="ORF">SAMN05216598_0477</name>
</gene>
<keyword evidence="2" id="KW-1185">Reference proteome</keyword>
<dbReference type="RefSeq" id="WP_090202119.1">
    <property type="nucleotide sequence ID" value="NZ_LT629777.1"/>
</dbReference>
<dbReference type="EMBL" id="LT629777">
    <property type="protein sequence ID" value="SDS08921.1"/>
    <property type="molecule type" value="Genomic_DNA"/>
</dbReference>
<evidence type="ECO:0000313" key="1">
    <source>
        <dbReference type="EMBL" id="SDS08921.1"/>
    </source>
</evidence>
<organism evidence="1 2">
    <name type="scientific">Pseudomonas asplenii</name>
    <dbReference type="NCBI Taxonomy" id="53407"/>
    <lineage>
        <taxon>Bacteria</taxon>
        <taxon>Pseudomonadati</taxon>
        <taxon>Pseudomonadota</taxon>
        <taxon>Gammaproteobacteria</taxon>
        <taxon>Pseudomonadales</taxon>
        <taxon>Pseudomonadaceae</taxon>
        <taxon>Pseudomonas</taxon>
    </lineage>
</organism>
<name>A0A1H1PCC0_9PSED</name>
<dbReference type="Proteomes" id="UP000199524">
    <property type="component" value="Chromosome I"/>
</dbReference>
<dbReference type="GeneID" id="300205528"/>
<proteinExistence type="predicted"/>